<proteinExistence type="predicted"/>
<protein>
    <submittedName>
        <fullName evidence="1 2">Uncharacterized protein</fullName>
    </submittedName>
</protein>
<dbReference type="HOGENOM" id="CLU_1697207_0_0_1"/>
<keyword evidence="3" id="KW-1185">Reference proteome</keyword>
<dbReference type="EnsemblMetazoa" id="CapteT187793">
    <property type="protein sequence ID" value="CapteP187793"/>
    <property type="gene ID" value="CapteG187793"/>
</dbReference>
<dbReference type="EMBL" id="AMQN01013189">
    <property type="status" value="NOT_ANNOTATED_CDS"/>
    <property type="molecule type" value="Genomic_DNA"/>
</dbReference>
<evidence type="ECO:0000313" key="1">
    <source>
        <dbReference type="EMBL" id="ELT92699.1"/>
    </source>
</evidence>
<name>R7TG56_CAPTE</name>
<gene>
    <name evidence="1" type="ORF">CAPTEDRAFT_187793</name>
</gene>
<reference evidence="2" key="3">
    <citation type="submission" date="2015-06" db="UniProtKB">
        <authorList>
            <consortium name="EnsemblMetazoa"/>
        </authorList>
    </citation>
    <scope>IDENTIFICATION</scope>
</reference>
<evidence type="ECO:0000313" key="3">
    <source>
        <dbReference type="Proteomes" id="UP000014760"/>
    </source>
</evidence>
<organism evidence="1">
    <name type="scientific">Capitella teleta</name>
    <name type="common">Polychaete worm</name>
    <dbReference type="NCBI Taxonomy" id="283909"/>
    <lineage>
        <taxon>Eukaryota</taxon>
        <taxon>Metazoa</taxon>
        <taxon>Spiralia</taxon>
        <taxon>Lophotrochozoa</taxon>
        <taxon>Annelida</taxon>
        <taxon>Polychaeta</taxon>
        <taxon>Sedentaria</taxon>
        <taxon>Scolecida</taxon>
        <taxon>Capitellidae</taxon>
        <taxon>Capitella</taxon>
    </lineage>
</organism>
<evidence type="ECO:0000313" key="2">
    <source>
        <dbReference type="EnsemblMetazoa" id="CapteP187793"/>
    </source>
</evidence>
<accession>R7TG56</accession>
<reference evidence="3" key="1">
    <citation type="submission" date="2012-12" db="EMBL/GenBank/DDBJ databases">
        <authorList>
            <person name="Hellsten U."/>
            <person name="Grimwood J."/>
            <person name="Chapman J.A."/>
            <person name="Shapiro H."/>
            <person name="Aerts A."/>
            <person name="Otillar R.P."/>
            <person name="Terry A.Y."/>
            <person name="Boore J.L."/>
            <person name="Simakov O."/>
            <person name="Marletaz F."/>
            <person name="Cho S.-J."/>
            <person name="Edsinger-Gonzales E."/>
            <person name="Havlak P."/>
            <person name="Kuo D.-H."/>
            <person name="Larsson T."/>
            <person name="Lv J."/>
            <person name="Arendt D."/>
            <person name="Savage R."/>
            <person name="Osoegawa K."/>
            <person name="de Jong P."/>
            <person name="Lindberg D.R."/>
            <person name="Seaver E.C."/>
            <person name="Weisblat D.A."/>
            <person name="Putnam N.H."/>
            <person name="Grigoriev I.V."/>
            <person name="Rokhsar D.S."/>
        </authorList>
    </citation>
    <scope>NUCLEOTIDE SEQUENCE</scope>
    <source>
        <strain evidence="3">I ESC-2004</strain>
    </source>
</reference>
<dbReference type="AlphaFoldDB" id="R7TG56"/>
<dbReference type="EMBL" id="KB310029">
    <property type="protein sequence ID" value="ELT92699.1"/>
    <property type="molecule type" value="Genomic_DNA"/>
</dbReference>
<sequence>MVHLTSQISLQKQHVNCVFASSMVREFNQLHLELLYERSLAVNSKLLDIRQDVQSAVDHVSAMKDCIAASNSVTEERLTSNSANLSENMMTSLIAEFTERLTTQMDEQKDRMNDLETKTRVSTGSGTCCATLTLLEPNSASRALALTIKSEKLVP</sequence>
<dbReference type="Proteomes" id="UP000014760">
    <property type="component" value="Unassembled WGS sequence"/>
</dbReference>
<dbReference type="EMBL" id="AMQN01013190">
    <property type="status" value="NOT_ANNOTATED_CDS"/>
    <property type="molecule type" value="Genomic_DNA"/>
</dbReference>
<reference evidence="1 3" key="2">
    <citation type="journal article" date="2013" name="Nature">
        <title>Insights into bilaterian evolution from three spiralian genomes.</title>
        <authorList>
            <person name="Simakov O."/>
            <person name="Marletaz F."/>
            <person name="Cho S.J."/>
            <person name="Edsinger-Gonzales E."/>
            <person name="Havlak P."/>
            <person name="Hellsten U."/>
            <person name="Kuo D.H."/>
            <person name="Larsson T."/>
            <person name="Lv J."/>
            <person name="Arendt D."/>
            <person name="Savage R."/>
            <person name="Osoegawa K."/>
            <person name="de Jong P."/>
            <person name="Grimwood J."/>
            <person name="Chapman J.A."/>
            <person name="Shapiro H."/>
            <person name="Aerts A."/>
            <person name="Otillar R.P."/>
            <person name="Terry A.Y."/>
            <person name="Boore J.L."/>
            <person name="Grigoriev I.V."/>
            <person name="Lindberg D.R."/>
            <person name="Seaver E.C."/>
            <person name="Weisblat D.A."/>
            <person name="Putnam N.H."/>
            <person name="Rokhsar D.S."/>
        </authorList>
    </citation>
    <scope>NUCLEOTIDE SEQUENCE</scope>
    <source>
        <strain evidence="1 3">I ESC-2004</strain>
    </source>
</reference>